<keyword evidence="2" id="KW-1185">Reference proteome</keyword>
<reference evidence="1 2" key="1">
    <citation type="journal article" date="2019" name="Nat. Ecol. Evol.">
        <title>Megaphylogeny resolves global patterns of mushroom evolution.</title>
        <authorList>
            <person name="Varga T."/>
            <person name="Krizsan K."/>
            <person name="Foldi C."/>
            <person name="Dima B."/>
            <person name="Sanchez-Garcia M."/>
            <person name="Sanchez-Ramirez S."/>
            <person name="Szollosi G.J."/>
            <person name="Szarkandi J.G."/>
            <person name="Papp V."/>
            <person name="Albert L."/>
            <person name="Andreopoulos W."/>
            <person name="Angelini C."/>
            <person name="Antonin V."/>
            <person name="Barry K.W."/>
            <person name="Bougher N.L."/>
            <person name="Buchanan P."/>
            <person name="Buyck B."/>
            <person name="Bense V."/>
            <person name="Catcheside P."/>
            <person name="Chovatia M."/>
            <person name="Cooper J."/>
            <person name="Damon W."/>
            <person name="Desjardin D."/>
            <person name="Finy P."/>
            <person name="Geml J."/>
            <person name="Haridas S."/>
            <person name="Hughes K."/>
            <person name="Justo A."/>
            <person name="Karasinski D."/>
            <person name="Kautmanova I."/>
            <person name="Kiss B."/>
            <person name="Kocsube S."/>
            <person name="Kotiranta H."/>
            <person name="LaButti K.M."/>
            <person name="Lechner B.E."/>
            <person name="Liimatainen K."/>
            <person name="Lipzen A."/>
            <person name="Lukacs Z."/>
            <person name="Mihaltcheva S."/>
            <person name="Morgado L.N."/>
            <person name="Niskanen T."/>
            <person name="Noordeloos M.E."/>
            <person name="Ohm R.A."/>
            <person name="Ortiz-Santana B."/>
            <person name="Ovrebo C."/>
            <person name="Racz N."/>
            <person name="Riley R."/>
            <person name="Savchenko A."/>
            <person name="Shiryaev A."/>
            <person name="Soop K."/>
            <person name="Spirin V."/>
            <person name="Szebenyi C."/>
            <person name="Tomsovsky M."/>
            <person name="Tulloss R.E."/>
            <person name="Uehling J."/>
            <person name="Grigoriev I.V."/>
            <person name="Vagvolgyi C."/>
            <person name="Papp T."/>
            <person name="Martin F.M."/>
            <person name="Miettinen O."/>
            <person name="Hibbett D.S."/>
            <person name="Nagy L.G."/>
        </authorList>
    </citation>
    <scope>NUCLEOTIDE SEQUENCE [LARGE SCALE GENOMIC DNA]</scope>
    <source>
        <strain evidence="1 2">NL-1719</strain>
    </source>
</reference>
<dbReference type="Proteomes" id="UP000308600">
    <property type="component" value="Unassembled WGS sequence"/>
</dbReference>
<protein>
    <submittedName>
        <fullName evidence="1">Uncharacterized protein</fullName>
    </submittedName>
</protein>
<proteinExistence type="predicted"/>
<dbReference type="EMBL" id="ML208609">
    <property type="protein sequence ID" value="TFK62052.1"/>
    <property type="molecule type" value="Genomic_DNA"/>
</dbReference>
<name>A0ACD3A8Y2_9AGAR</name>
<accession>A0ACD3A8Y2</accession>
<organism evidence="1 2">
    <name type="scientific">Pluteus cervinus</name>
    <dbReference type="NCBI Taxonomy" id="181527"/>
    <lineage>
        <taxon>Eukaryota</taxon>
        <taxon>Fungi</taxon>
        <taxon>Dikarya</taxon>
        <taxon>Basidiomycota</taxon>
        <taxon>Agaricomycotina</taxon>
        <taxon>Agaricomycetes</taxon>
        <taxon>Agaricomycetidae</taxon>
        <taxon>Agaricales</taxon>
        <taxon>Pluteineae</taxon>
        <taxon>Pluteaceae</taxon>
        <taxon>Pluteus</taxon>
    </lineage>
</organism>
<evidence type="ECO:0000313" key="1">
    <source>
        <dbReference type="EMBL" id="TFK62052.1"/>
    </source>
</evidence>
<sequence>MALVFWDFGLHVVAQCGLACEKNGPPESSLEIGSHARKVTNCQHNHDGPLQAMISLDQLPFEIIEEILFYASSKEKLKLALVCRRLNAIALVHLFRHSCGILEPAKKFVGTTQCRSASHQAERVQPILVQRLLDAFSGLSIAFALDLPSIDTLHISLSSCIEHAHLGLVTEDYHQLLHITKRLEHVRKVFIVFDFLNISGSRRRSSQTHRRRLDQRKPIAAAILNTLLEKGCEELTLYQPSFIPVPWNIGPHTARLLTALQSFISRLGTNSDRVRAPYLFMGGPIRLPKVIRQSSKLQRLELFGETFLYPPLSYWTYCILDAPSLTTLSLCHVYIDKSKWEIILSWLYHPLRHRLIDLTIRNCYTFPIPTLINFFTKFTNITRLRLATHDLDNVNLYHPKGTIGTRPFFPNLVLITAPINWATFLCPETIPRPNLKFINVCLPSFGFGTSVEKLRIFRNPSFQRYHQNHGGSSTVNEEEFECFLDISVEYTADELREDLSLYNDPKTRESGFEVYDCVTGLWVNCNIVPPASGELGMLYQFLGWWKRLRVVRFVSLSPDGSWSHIWTDSKIRDLLKMARVRCPGLREFVIHGKIYRIHEG</sequence>
<gene>
    <name evidence="1" type="ORF">BDN72DRAFT_411100</name>
</gene>
<evidence type="ECO:0000313" key="2">
    <source>
        <dbReference type="Proteomes" id="UP000308600"/>
    </source>
</evidence>